<dbReference type="Proteomes" id="UP000095042">
    <property type="component" value="Unassembled WGS sequence"/>
</dbReference>
<dbReference type="Pfam" id="PF14417">
    <property type="entry name" value="MEDS"/>
    <property type="match status" value="1"/>
</dbReference>
<evidence type="ECO:0000259" key="1">
    <source>
        <dbReference type="Pfam" id="PF14417"/>
    </source>
</evidence>
<name>A0A1E3WEA4_9HYPH</name>
<dbReference type="EMBL" id="LPWD01000118">
    <property type="protein sequence ID" value="ODS03387.1"/>
    <property type="molecule type" value="Genomic_DNA"/>
</dbReference>
<reference evidence="2 3" key="1">
    <citation type="journal article" date="2016" name="Environ. Microbiol.">
        <title>New Methyloceanibacter diversity from North Sea sediments includes methanotroph containing solely the soluble methane monooxygenase.</title>
        <authorList>
            <person name="Vekeman B."/>
            <person name="Kerckhof F.M."/>
            <person name="Cremers G."/>
            <person name="de Vos P."/>
            <person name="Vandamme P."/>
            <person name="Boon N."/>
            <person name="Op den Camp H.J."/>
            <person name="Heylen K."/>
        </authorList>
    </citation>
    <scope>NUCLEOTIDE SEQUENCE [LARGE SCALE GENOMIC DNA]</scope>
    <source>
        <strain evidence="2 3">R-67177</strain>
    </source>
</reference>
<accession>A0A1E3WEA4</accession>
<protein>
    <recommendedName>
        <fullName evidence="1">MEDS domain-containing protein</fullName>
    </recommendedName>
</protein>
<dbReference type="InterPro" id="IPR025847">
    <property type="entry name" value="MEDS_domain"/>
</dbReference>
<dbReference type="AlphaFoldDB" id="A0A1E3WEA4"/>
<comment type="caution">
    <text evidence="2">The sequence shown here is derived from an EMBL/GenBank/DDBJ whole genome shotgun (WGS) entry which is preliminary data.</text>
</comment>
<organism evidence="2 3">
    <name type="scientific">Methyloceanibacter marginalis</name>
    <dbReference type="NCBI Taxonomy" id="1774971"/>
    <lineage>
        <taxon>Bacteria</taxon>
        <taxon>Pseudomonadati</taxon>
        <taxon>Pseudomonadota</taxon>
        <taxon>Alphaproteobacteria</taxon>
        <taxon>Hyphomicrobiales</taxon>
        <taxon>Hyphomicrobiaceae</taxon>
        <taxon>Methyloceanibacter</taxon>
    </lineage>
</organism>
<proteinExistence type="predicted"/>
<keyword evidence="3" id="KW-1185">Reference proteome</keyword>
<feature type="domain" description="MEDS" evidence="1">
    <location>
        <begin position="4"/>
        <end position="44"/>
    </location>
</feature>
<evidence type="ECO:0000313" key="2">
    <source>
        <dbReference type="EMBL" id="ODS03387.1"/>
    </source>
</evidence>
<gene>
    <name evidence="2" type="ORF">AUC71_09925</name>
</gene>
<sequence length="73" mass="7995">MELLAIYESRLNHILPLYGEALVCAYDVTRFPAGVLEDVVRAHPDLCADGGASVHPHYVPPDQLVPELQSKLA</sequence>
<evidence type="ECO:0000313" key="3">
    <source>
        <dbReference type="Proteomes" id="UP000095042"/>
    </source>
</evidence>